<accession>A0A8J3G9T5</accession>
<evidence type="ECO:0000313" key="2">
    <source>
        <dbReference type="Proteomes" id="UP000598271"/>
    </source>
</evidence>
<dbReference type="EMBL" id="BMXF01000002">
    <property type="protein sequence ID" value="GHB69201.1"/>
    <property type="molecule type" value="Genomic_DNA"/>
</dbReference>
<dbReference type="Proteomes" id="UP000598271">
    <property type="component" value="Unassembled WGS sequence"/>
</dbReference>
<keyword evidence="2" id="KW-1185">Reference proteome</keyword>
<name>A0A8J3G9T5_9BACT</name>
<protein>
    <submittedName>
        <fullName evidence="1">Uncharacterized protein</fullName>
    </submittedName>
</protein>
<organism evidence="1 2">
    <name type="scientific">Persicitalea jodogahamensis</name>
    <dbReference type="NCBI Taxonomy" id="402147"/>
    <lineage>
        <taxon>Bacteria</taxon>
        <taxon>Pseudomonadati</taxon>
        <taxon>Bacteroidota</taxon>
        <taxon>Cytophagia</taxon>
        <taxon>Cytophagales</taxon>
        <taxon>Spirosomataceae</taxon>
        <taxon>Persicitalea</taxon>
    </lineage>
</organism>
<evidence type="ECO:0000313" key="1">
    <source>
        <dbReference type="EMBL" id="GHB69201.1"/>
    </source>
</evidence>
<comment type="caution">
    <text evidence="1">The sequence shown here is derived from an EMBL/GenBank/DDBJ whole genome shotgun (WGS) entry which is preliminary data.</text>
</comment>
<reference evidence="1 2" key="1">
    <citation type="journal article" date="2014" name="Int. J. Syst. Evol. Microbiol.">
        <title>Complete genome sequence of Corynebacterium casei LMG S-19264T (=DSM 44701T), isolated from a smear-ripened cheese.</title>
        <authorList>
            <consortium name="US DOE Joint Genome Institute (JGI-PGF)"/>
            <person name="Walter F."/>
            <person name="Albersmeier A."/>
            <person name="Kalinowski J."/>
            <person name="Ruckert C."/>
        </authorList>
    </citation>
    <scope>NUCLEOTIDE SEQUENCE [LARGE SCALE GENOMIC DNA]</scope>
    <source>
        <strain evidence="1 2">KCTC 12866</strain>
    </source>
</reference>
<dbReference type="InterPro" id="IPR046219">
    <property type="entry name" value="DUF6252"/>
</dbReference>
<dbReference type="Pfam" id="PF19765">
    <property type="entry name" value="DUF6252"/>
    <property type="match status" value="1"/>
</dbReference>
<sequence length="173" mass="18524">MFLAIFNSCQIKDPLPEPTQTGANTFGCKIDGENWIPNGAKGFMAPGPVEGGFARDIIFKKGIVISVTARSKDGKAIHLFVFDSKVGKYLLNRDTTPYQGYLKPVSFASYHSGKGVAFATDSLHTGYIEITKADTTTGTVSGTFEFEAGPASNLATGTHKVTKGRFDVNYAGQ</sequence>
<proteinExistence type="predicted"/>
<gene>
    <name evidence="1" type="ORF">GCM10007390_23420</name>
</gene>
<dbReference type="AlphaFoldDB" id="A0A8J3G9T5"/>